<evidence type="ECO:0000256" key="1">
    <source>
        <dbReference type="ARBA" id="ARBA00004173"/>
    </source>
</evidence>
<organism evidence="5 6">
    <name type="scientific">Planoprotostelium fungivorum</name>
    <dbReference type="NCBI Taxonomy" id="1890364"/>
    <lineage>
        <taxon>Eukaryota</taxon>
        <taxon>Amoebozoa</taxon>
        <taxon>Evosea</taxon>
        <taxon>Variosea</taxon>
        <taxon>Cavosteliida</taxon>
        <taxon>Cavosteliaceae</taxon>
        <taxon>Planoprotostelium</taxon>
    </lineage>
</organism>
<evidence type="ECO:0000256" key="3">
    <source>
        <dbReference type="ARBA" id="ARBA00022946"/>
    </source>
</evidence>
<evidence type="ECO:0000256" key="2">
    <source>
        <dbReference type="ARBA" id="ARBA00009116"/>
    </source>
</evidence>
<evidence type="ECO:0000313" key="5">
    <source>
        <dbReference type="EMBL" id="PRP84562.1"/>
    </source>
</evidence>
<dbReference type="OrthoDB" id="16535at2759"/>
<reference evidence="5 6" key="1">
    <citation type="journal article" date="2018" name="Genome Biol. Evol.">
        <title>Multiple Roots of Fruiting Body Formation in Amoebozoa.</title>
        <authorList>
            <person name="Hillmann F."/>
            <person name="Forbes G."/>
            <person name="Novohradska S."/>
            <person name="Ferling I."/>
            <person name="Riege K."/>
            <person name="Groth M."/>
            <person name="Westermann M."/>
            <person name="Marz M."/>
            <person name="Spaller T."/>
            <person name="Winckler T."/>
            <person name="Schaap P."/>
            <person name="Glockner G."/>
        </authorList>
    </citation>
    <scope>NUCLEOTIDE SEQUENCE [LARGE SCALE GENOMIC DNA]</scope>
    <source>
        <strain evidence="5 6">Jena</strain>
    </source>
</reference>
<protein>
    <submittedName>
        <fullName evidence="5">Uncharacterized protein</fullName>
    </submittedName>
</protein>
<dbReference type="PANTHER" id="PTHR13126">
    <property type="entry name" value="CHAPERONE ATP11"/>
    <property type="match status" value="1"/>
</dbReference>
<dbReference type="Proteomes" id="UP000241769">
    <property type="component" value="Unassembled WGS sequence"/>
</dbReference>
<dbReference type="AlphaFoldDB" id="A0A2P6NKY1"/>
<dbReference type="PANTHER" id="PTHR13126:SF0">
    <property type="entry name" value="ATP SYNTHASE MITOCHONDRIAL F1 COMPLEX ASSEMBLY FACTOR 1"/>
    <property type="match status" value="1"/>
</dbReference>
<keyword evidence="3" id="KW-0809">Transit peptide</keyword>
<dbReference type="EMBL" id="MDYQ01000061">
    <property type="protein sequence ID" value="PRP84562.1"/>
    <property type="molecule type" value="Genomic_DNA"/>
</dbReference>
<evidence type="ECO:0000313" key="6">
    <source>
        <dbReference type="Proteomes" id="UP000241769"/>
    </source>
</evidence>
<dbReference type="GO" id="GO:0005739">
    <property type="term" value="C:mitochondrion"/>
    <property type="evidence" value="ECO:0007669"/>
    <property type="project" value="UniProtKB-SubCell"/>
</dbReference>
<comment type="caution">
    <text evidence="5">The sequence shown here is derived from an EMBL/GenBank/DDBJ whole genome shotgun (WGS) entry which is preliminary data.</text>
</comment>
<dbReference type="GO" id="GO:0033615">
    <property type="term" value="P:mitochondrial proton-transporting ATP synthase complex assembly"/>
    <property type="evidence" value="ECO:0007669"/>
    <property type="project" value="TreeGrafter"/>
</dbReference>
<gene>
    <name evidence="5" type="ORF">PROFUN_05897</name>
</gene>
<accession>A0A2P6NKY1</accession>
<evidence type="ECO:0000256" key="4">
    <source>
        <dbReference type="ARBA" id="ARBA00023128"/>
    </source>
</evidence>
<dbReference type="InParanoid" id="A0A2P6NKY1"/>
<comment type="similarity">
    <text evidence="2">Belongs to the ATP11 family.</text>
</comment>
<keyword evidence="6" id="KW-1185">Reference proteome</keyword>
<dbReference type="InterPro" id="IPR010591">
    <property type="entry name" value="ATP11"/>
</dbReference>
<comment type="subcellular location">
    <subcellularLocation>
        <location evidence="1">Mitochondrion</location>
    </subcellularLocation>
</comment>
<name>A0A2P6NKY1_9EUKA</name>
<dbReference type="Pfam" id="PF06644">
    <property type="entry name" value="ATP11"/>
    <property type="match status" value="1"/>
</dbReference>
<sequence>MTTLDAYVKRELLDKETPEGINFIWVNYFRNKPVLSAVLPGDMWKNLLDKTSKYPTMIYPLPMDAGGHMMVFGRFDVEKKMINFTYLSTIKSLGELAAPFLVVQFFTDLQESKGLVLMKGDYQKQSVDSNQSLFLVNLWQVFLLSPSFFPHLVQFNTEPTKFDVNKLIQTVEKGI</sequence>
<keyword evidence="4" id="KW-0496">Mitochondrion</keyword>
<dbReference type="STRING" id="1890364.A0A2P6NKY1"/>
<proteinExistence type="inferred from homology"/>